<dbReference type="Proteomes" id="UP001642520">
    <property type="component" value="Unassembled WGS sequence"/>
</dbReference>
<gene>
    <name evidence="3" type="ORF">XYLVIOL_LOCUS2449</name>
</gene>
<keyword evidence="4" id="KW-1185">Reference proteome</keyword>
<protein>
    <recommendedName>
        <fullName evidence="2">Protein THEM6</fullName>
    </recommendedName>
</protein>
<name>A0ABP1NAJ8_XYLVO</name>
<dbReference type="InterPro" id="IPR029069">
    <property type="entry name" value="HotDog_dom_sf"/>
</dbReference>
<organism evidence="3 4">
    <name type="scientific">Xylocopa violacea</name>
    <name type="common">Violet carpenter bee</name>
    <name type="synonym">Apis violacea</name>
    <dbReference type="NCBI Taxonomy" id="135666"/>
    <lineage>
        <taxon>Eukaryota</taxon>
        <taxon>Metazoa</taxon>
        <taxon>Ecdysozoa</taxon>
        <taxon>Arthropoda</taxon>
        <taxon>Hexapoda</taxon>
        <taxon>Insecta</taxon>
        <taxon>Pterygota</taxon>
        <taxon>Neoptera</taxon>
        <taxon>Endopterygota</taxon>
        <taxon>Hymenoptera</taxon>
        <taxon>Apocrita</taxon>
        <taxon>Aculeata</taxon>
        <taxon>Apoidea</taxon>
        <taxon>Anthophila</taxon>
        <taxon>Apidae</taxon>
        <taxon>Xylocopa</taxon>
        <taxon>Xylocopa</taxon>
    </lineage>
</organism>
<comment type="caution">
    <text evidence="3">The sequence shown here is derived from an EMBL/GenBank/DDBJ whole genome shotgun (WGS) entry which is preliminary data.</text>
</comment>
<evidence type="ECO:0000256" key="2">
    <source>
        <dbReference type="ARBA" id="ARBA00041112"/>
    </source>
</evidence>
<evidence type="ECO:0000313" key="4">
    <source>
        <dbReference type="Proteomes" id="UP001642520"/>
    </source>
</evidence>
<proteinExistence type="inferred from homology"/>
<dbReference type="CDD" id="cd00586">
    <property type="entry name" value="4HBT"/>
    <property type="match status" value="1"/>
</dbReference>
<dbReference type="Pfam" id="PF13279">
    <property type="entry name" value="4HBT_2"/>
    <property type="match status" value="1"/>
</dbReference>
<dbReference type="Gene3D" id="3.10.129.10">
    <property type="entry name" value="Hotdog Thioesterase"/>
    <property type="match status" value="1"/>
</dbReference>
<dbReference type="PANTHER" id="PTHR12475">
    <property type="match status" value="1"/>
</dbReference>
<dbReference type="EMBL" id="CAXAJV020001287">
    <property type="protein sequence ID" value="CAL7936922.1"/>
    <property type="molecule type" value="Genomic_DNA"/>
</dbReference>
<evidence type="ECO:0000256" key="1">
    <source>
        <dbReference type="ARBA" id="ARBA00038228"/>
    </source>
</evidence>
<comment type="similarity">
    <text evidence="1">Belongs to the THEM6 family.</text>
</comment>
<dbReference type="InterPro" id="IPR051490">
    <property type="entry name" value="THEM6_lcsJ_thioesterase"/>
</dbReference>
<evidence type="ECO:0000313" key="3">
    <source>
        <dbReference type="EMBL" id="CAL7936922.1"/>
    </source>
</evidence>
<reference evidence="3 4" key="1">
    <citation type="submission" date="2024-08" db="EMBL/GenBank/DDBJ databases">
        <authorList>
            <person name="Will J Nash"/>
            <person name="Angela Man"/>
            <person name="Seanna McTaggart"/>
            <person name="Kendall Baker"/>
            <person name="Tom Barker"/>
            <person name="Leah Catchpole"/>
            <person name="Alex Durrant"/>
            <person name="Karim Gharbi"/>
            <person name="Naomi Irish"/>
            <person name="Gemy Kaithakottil"/>
            <person name="Debby Ku"/>
            <person name="Aaliyah Providence"/>
            <person name="Felix Shaw"/>
            <person name="David Swarbreck"/>
            <person name="Chris Watkins"/>
            <person name="Ann M. McCartney"/>
            <person name="Giulio Formenti"/>
            <person name="Alice Mouton"/>
            <person name="Noel Vella"/>
            <person name="Bjorn M von Reumont"/>
            <person name="Adriana Vella"/>
            <person name="Wilfried Haerty"/>
        </authorList>
    </citation>
    <scope>NUCLEOTIDE SEQUENCE [LARGE SCALE GENOMIC DNA]</scope>
</reference>
<sequence length="198" mass="23013">MVCACLITVGLLLYIFFDVNYFIRIIFTLGLGRLIGKKHKILDVLTTYGICTTQDIDLVLRHMNNARYLRELDFARFYYYDRCGIYSAVAKRGGGAVQGALSIRYRRSIPIFTPFKVVTKMIYWEDRYFYLEHEFINMTDGFVCTVVLNRQTVTGLKAPLSEIIAEIDPTAKRPEMSKDLQLWLESIQESSQKYKKQS</sequence>
<dbReference type="SUPFAM" id="SSF54637">
    <property type="entry name" value="Thioesterase/thiol ester dehydrase-isomerase"/>
    <property type="match status" value="1"/>
</dbReference>
<dbReference type="PANTHER" id="PTHR12475:SF4">
    <property type="entry name" value="PROTEIN THEM6"/>
    <property type="match status" value="1"/>
</dbReference>
<accession>A0ABP1NAJ8</accession>